<keyword evidence="2" id="KW-1185">Reference proteome</keyword>
<accession>A0ACC2XQ10</accession>
<evidence type="ECO:0000313" key="1">
    <source>
        <dbReference type="EMBL" id="KAJ9125446.1"/>
    </source>
</evidence>
<protein>
    <submittedName>
        <fullName evidence="1">Uncharacterized protein</fullName>
    </submittedName>
</protein>
<reference evidence="1" key="1">
    <citation type="submission" date="2023-04" db="EMBL/GenBank/DDBJ databases">
        <title>Draft Genome sequencing of Naganishia species isolated from polar environments using Oxford Nanopore Technology.</title>
        <authorList>
            <person name="Leo P."/>
            <person name="Venkateswaran K."/>
        </authorList>
    </citation>
    <scope>NUCLEOTIDE SEQUENCE</scope>
    <source>
        <strain evidence="1">MNA-CCFEE 5425</strain>
    </source>
</reference>
<name>A0ACC2XQ10_9TREE</name>
<evidence type="ECO:0000313" key="2">
    <source>
        <dbReference type="Proteomes" id="UP001243375"/>
    </source>
</evidence>
<dbReference type="Proteomes" id="UP001243375">
    <property type="component" value="Unassembled WGS sequence"/>
</dbReference>
<proteinExistence type="predicted"/>
<organism evidence="1 2">
    <name type="scientific">Naganishia vaughanmartiniae</name>
    <dbReference type="NCBI Taxonomy" id="1424756"/>
    <lineage>
        <taxon>Eukaryota</taxon>
        <taxon>Fungi</taxon>
        <taxon>Dikarya</taxon>
        <taxon>Basidiomycota</taxon>
        <taxon>Agaricomycotina</taxon>
        <taxon>Tremellomycetes</taxon>
        <taxon>Filobasidiales</taxon>
        <taxon>Filobasidiaceae</taxon>
        <taxon>Naganishia</taxon>
    </lineage>
</organism>
<sequence length="863" mass="95012">MASTGVPSPNVYLAPNFEPSALKVAQLRGILFAHQITVPSTAKKADLVQLFEDNVRPRAQKLLSDASSVKPSNKGITEIGHDGEPIAALKTAKRPRQSRVKKSAVPEVEPVVDDADPGADGETEDNDAELVEIRQMPRRTTRRSVAASSSPPLGDLPISLPSTTRKSRKSTMNLAPPLNDDSPVQDSVHVLVPSTIPRTVKKKPSVAVLREESEPEDEKARGNSKAGKIDVETAAPEVTRHTKSRKSVVVREDHDAEGGNGNFSDFNPFQSGGENSPQMGVAEQVRLRKKRQTLGGATTSATPSRANRRRSEPGQGHNPLTDGSPDKISTRALPAAGSGVTPPSLKKFQPELGQMRSPPDEWKKSRLSNVAAQSGDEIKDEEDQQDHADDFGDNIDLAKYEQHNKLVSERISGRTRSSLVKAGDGGDSQTLAVQRATEDTAEANDSVSVIHRTEEVTTSQALIKPTADTSATKHLSQILIILLVSILTPVLRSWQAQSNQIGYCDTGSNVNNRLIQDRRAKMKTIDCKSHKIEDPEYACQLEQESFFDILGIAPDSCTPCPEHAVCQNGELLRCQQGYQLVPDWRQTEMTKYLLDGLPATGPVAFPPSCQIDFKRKALSARIAKEIESDLAKRHGDVVCSQSVWNSDLANESLDIVRDGMSEEELKESLFGKMKLSKEDFEEQFGIAVKDLLAYDNIGIARLDNGTTYYAATRSVIPTSCALKIKTAKEAKQHKKEIGLLSFISALTLLLQNRYKQKKAEDAQVKELVAISLAKLQDRKHLHFTEPETASEPYLRPDQMRDDVLILVPQAQRKHLWARVQGVVESNANVQVDEQEVFGDVWKTWEWVGSTRKDLQERSMFPVA</sequence>
<dbReference type="EMBL" id="JASBWU010000001">
    <property type="protein sequence ID" value="KAJ9125446.1"/>
    <property type="molecule type" value="Genomic_DNA"/>
</dbReference>
<comment type="caution">
    <text evidence="1">The sequence shown here is derived from an EMBL/GenBank/DDBJ whole genome shotgun (WGS) entry which is preliminary data.</text>
</comment>
<gene>
    <name evidence="1" type="ORF">QFC22_000407</name>
</gene>